<feature type="chain" id="PRO_5047489545" description="Planctomycete cytochrome C" evidence="2">
    <location>
        <begin position="24"/>
        <end position="156"/>
    </location>
</feature>
<dbReference type="RefSeq" id="WP_248210142.1">
    <property type="nucleotide sequence ID" value="NZ_JALNMH010000010.1"/>
</dbReference>
<dbReference type="InterPro" id="IPR036909">
    <property type="entry name" value="Cyt_c-like_dom_sf"/>
</dbReference>
<protein>
    <recommendedName>
        <fullName evidence="5">Planctomycete cytochrome C</fullName>
    </recommendedName>
</protein>
<name>A0ABT0GJ96_9GAMM</name>
<evidence type="ECO:0000256" key="1">
    <source>
        <dbReference type="SAM" id="MobiDB-lite"/>
    </source>
</evidence>
<keyword evidence="2" id="KW-0732">Signal</keyword>
<dbReference type="EMBL" id="JALNMH010000010">
    <property type="protein sequence ID" value="MCK7594610.1"/>
    <property type="molecule type" value="Genomic_DNA"/>
</dbReference>
<feature type="compositionally biased region" description="Basic and acidic residues" evidence="1">
    <location>
        <begin position="140"/>
        <end position="156"/>
    </location>
</feature>
<evidence type="ECO:0000313" key="4">
    <source>
        <dbReference type="Proteomes" id="UP001431449"/>
    </source>
</evidence>
<comment type="caution">
    <text evidence="3">The sequence shown here is derived from an EMBL/GenBank/DDBJ whole genome shotgun (WGS) entry which is preliminary data.</text>
</comment>
<reference evidence="3" key="1">
    <citation type="submission" date="2022-04" db="EMBL/GenBank/DDBJ databases">
        <title>Lysobacter sp. CAU 1642 isolated from sea sand.</title>
        <authorList>
            <person name="Kim W."/>
        </authorList>
    </citation>
    <scope>NUCLEOTIDE SEQUENCE</scope>
    <source>
        <strain evidence="3">CAU 1642</strain>
    </source>
</reference>
<evidence type="ECO:0000256" key="2">
    <source>
        <dbReference type="SAM" id="SignalP"/>
    </source>
</evidence>
<dbReference type="Proteomes" id="UP001431449">
    <property type="component" value="Unassembled WGS sequence"/>
</dbReference>
<feature type="signal peptide" evidence="2">
    <location>
        <begin position="1"/>
        <end position="23"/>
    </location>
</feature>
<proteinExistence type="predicted"/>
<evidence type="ECO:0000313" key="3">
    <source>
        <dbReference type="EMBL" id="MCK7594610.1"/>
    </source>
</evidence>
<sequence>MTVFPRHLLLAAALGLTALPALSQVGSECDDLRGEPIAFAVDWQTEVKPILVSRCINCHGPGQRPDVSDQNVDAIYKLIDTYVRPGQPLQSRLFDKINCNLPGDGRSRMPLAGQPLPAFEQGLIFDWIKQGARGEPGPPIDREGLFSDGLESRRFY</sequence>
<gene>
    <name evidence="3" type="ORF">M0G41_13130</name>
</gene>
<organism evidence="3 4">
    <name type="scientific">Pseudomarimonas salicorniae</name>
    <dbReference type="NCBI Taxonomy" id="2933270"/>
    <lineage>
        <taxon>Bacteria</taxon>
        <taxon>Pseudomonadati</taxon>
        <taxon>Pseudomonadota</taxon>
        <taxon>Gammaproteobacteria</taxon>
        <taxon>Lysobacterales</taxon>
        <taxon>Lysobacteraceae</taxon>
        <taxon>Pseudomarimonas</taxon>
    </lineage>
</organism>
<dbReference type="SUPFAM" id="SSF46626">
    <property type="entry name" value="Cytochrome c"/>
    <property type="match status" value="1"/>
</dbReference>
<feature type="region of interest" description="Disordered" evidence="1">
    <location>
        <begin position="134"/>
        <end position="156"/>
    </location>
</feature>
<keyword evidence="4" id="KW-1185">Reference proteome</keyword>
<evidence type="ECO:0008006" key="5">
    <source>
        <dbReference type="Google" id="ProtNLM"/>
    </source>
</evidence>
<accession>A0ABT0GJ96</accession>